<proteinExistence type="predicted"/>
<accession>A0AAU7PTS8</accession>
<sequence>MGDEWNERYKWCFSPLGTGDKVGVNNAGIGIFKKQRYIGLAKEILQNVIDAKDSNIEGPARACFEVIQISKREVPGADRLSEVIKRCYDYYHEGDDGKKMALLKKASEELLDKGDLIPVLKISDYNTIGLIGAKQEKGSNWTGLVREISATNKGNGQSGSFGVGKFAPFNFSSLRTIIYSTYNKNEEVALQGKTILTTFKDEDEKLKQNVGLFGLVEEEDCKAIYDTQAVPDIFRRTEHGTDLFVLGFQEDEDWMQQIAVSVLEFFFYTIFKGNLEVSIIDGDKRIDINKENLSEMISIYETYCKENEIEFSASIYWNILNDTSGMTKHFNEIFKNKGSVELYLRVDPDFSEKRILQMRKAGMKIQEDTAFRIGAYFRGIFIATGECSESDEPTDNINSFLRKCENQAHDAWSKDEYEDNREEADKILKAIHAWILNKIKEEMPEIVSEETGAFGLSDLLPNQESDGTEDQEESAYAFFEPMPVDIVPVGIRNNVPKVSDIAVVPKKTGANKPIDIVVPGEGEEELSGGRQPQEPKLPHPPYPGPYPGPFPGTDPSPDPLPDPDGPVSMLGKKEQKKVKNAGKAILHGISISGVKTPYDSRNNTFRVSFIPLKAADEVYIRLRIGSDDEDKRNAKVKSAVNKGVALKLEKDFIKIPHIDKGEKVILIIELHNVKRCPLEVTAYAE</sequence>
<dbReference type="RefSeq" id="WP_349948411.1">
    <property type="nucleotide sequence ID" value="NZ_CP157940.1"/>
</dbReference>
<gene>
    <name evidence="2" type="ORF">ABFV83_08245</name>
</gene>
<evidence type="ECO:0000313" key="2">
    <source>
        <dbReference type="EMBL" id="XBS55762.1"/>
    </source>
</evidence>
<feature type="region of interest" description="Disordered" evidence="1">
    <location>
        <begin position="512"/>
        <end position="573"/>
    </location>
</feature>
<reference evidence="2" key="1">
    <citation type="submission" date="2024-06" db="EMBL/GenBank/DDBJ databases">
        <title>Lacrimispora cavernae sp. nov., a novel anaerobe isolated from bat guano pile inside a cave.</title>
        <authorList>
            <person name="Miller S.L."/>
            <person name="Lu N."/>
            <person name="King J."/>
            <person name="Sankaranarayanan K."/>
            <person name="Lawson P.A."/>
        </authorList>
    </citation>
    <scope>NUCLEOTIDE SEQUENCE</scope>
    <source>
        <strain evidence="2">BS-2</strain>
    </source>
</reference>
<evidence type="ECO:0000256" key="1">
    <source>
        <dbReference type="SAM" id="MobiDB-lite"/>
    </source>
</evidence>
<organism evidence="2">
    <name type="scientific">Lacrimispora sp. BS-2</name>
    <dbReference type="NCBI Taxonomy" id="3151850"/>
    <lineage>
        <taxon>Bacteria</taxon>
        <taxon>Bacillati</taxon>
        <taxon>Bacillota</taxon>
        <taxon>Clostridia</taxon>
        <taxon>Lachnospirales</taxon>
        <taxon>Lachnospiraceae</taxon>
        <taxon>Lacrimispora</taxon>
    </lineage>
</organism>
<name>A0AAU7PTS8_9FIRM</name>
<dbReference type="AlphaFoldDB" id="A0AAU7PTS8"/>
<feature type="compositionally biased region" description="Pro residues" evidence="1">
    <location>
        <begin position="538"/>
        <end position="564"/>
    </location>
</feature>
<dbReference type="EMBL" id="CP157940">
    <property type="protein sequence ID" value="XBS55762.1"/>
    <property type="molecule type" value="Genomic_DNA"/>
</dbReference>
<protein>
    <submittedName>
        <fullName evidence="2">Uncharacterized protein</fullName>
    </submittedName>
</protein>